<evidence type="ECO:0000313" key="3">
    <source>
        <dbReference type="Proteomes" id="UP001570511"/>
    </source>
</evidence>
<evidence type="ECO:0000313" key="2">
    <source>
        <dbReference type="EMBL" id="MFA1612071.1"/>
    </source>
</evidence>
<protein>
    <submittedName>
        <fullName evidence="2">Uncharacterized protein</fullName>
    </submittedName>
</protein>
<keyword evidence="3" id="KW-1185">Reference proteome</keyword>
<dbReference type="RefSeq" id="WP_372390682.1">
    <property type="nucleotide sequence ID" value="NZ_JBGNYA010000001.1"/>
</dbReference>
<dbReference type="AlphaFoldDB" id="A0ABD5MJ87"/>
<reference evidence="2 3" key="1">
    <citation type="submission" date="2024-08" db="EMBL/GenBank/DDBJ databases">
        <title>Halobellus sp. MBLA0158 whole genome sequence.</title>
        <authorList>
            <person name="Hwang C.Y."/>
            <person name="Cho E.-S."/>
            <person name="Seo M.-J."/>
        </authorList>
    </citation>
    <scope>NUCLEOTIDE SEQUENCE [LARGE SCALE GENOMIC DNA]</scope>
    <source>
        <strain evidence="2 3">MBLA0158</strain>
    </source>
</reference>
<dbReference type="Proteomes" id="UP001570511">
    <property type="component" value="Unassembled WGS sequence"/>
</dbReference>
<feature type="region of interest" description="Disordered" evidence="1">
    <location>
        <begin position="1"/>
        <end position="27"/>
    </location>
</feature>
<comment type="caution">
    <text evidence="2">The sequence shown here is derived from an EMBL/GenBank/DDBJ whole genome shotgun (WGS) entry which is preliminary data.</text>
</comment>
<sequence>MSYAHKLQYAGNDPYKPEKHRAKSDDDDLTYREYEQLRDDDVYRKLAELRWLASEAESELHAVDLVEESNAGDALFAAIATTDAPLQQAVDRYVAQWLAEHRVDDVDADDREVSADV</sequence>
<organism evidence="2 3">
    <name type="scientific">Halobellus rubicundus</name>
    <dbReference type="NCBI Taxonomy" id="2996466"/>
    <lineage>
        <taxon>Archaea</taxon>
        <taxon>Methanobacteriati</taxon>
        <taxon>Methanobacteriota</taxon>
        <taxon>Stenosarchaea group</taxon>
        <taxon>Halobacteria</taxon>
        <taxon>Halobacteriales</taxon>
        <taxon>Haloferacaceae</taxon>
        <taxon>Halobellus</taxon>
    </lineage>
</organism>
<gene>
    <name evidence="2" type="ORF">OS889_13795</name>
</gene>
<evidence type="ECO:0000256" key="1">
    <source>
        <dbReference type="SAM" id="MobiDB-lite"/>
    </source>
</evidence>
<name>A0ABD5MJ87_9EURY</name>
<accession>A0ABD5MJ87</accession>
<proteinExistence type="predicted"/>
<dbReference type="EMBL" id="JBGNYA010000001">
    <property type="protein sequence ID" value="MFA1612071.1"/>
    <property type="molecule type" value="Genomic_DNA"/>
</dbReference>